<sequence>MEAEGGKGSLESAERASGDTAAIAGPQSMWLLALNSDGPDATASTSKGLRCVPTSYYHQLLFLMGTYNWLCPHLMRMLTDESMPVLRFLPWTTILDFVLEDADKADSALAQQGKIRTASSQRLVSQGDLAAAPDLLMYRR</sequence>
<reference evidence="1" key="2">
    <citation type="submission" date="2025-03" db="EMBL/GenBank/DDBJ databases">
        <authorList>
            <consortium name="ELIXIR-Norway"/>
            <consortium name="Elixir Norway"/>
        </authorList>
    </citation>
    <scope>NUCLEOTIDE SEQUENCE</scope>
</reference>
<reference evidence="1" key="1">
    <citation type="submission" date="2023-05" db="EMBL/GenBank/DDBJ databases">
        <authorList>
            <consortium name="ELIXIR-Norway"/>
        </authorList>
    </citation>
    <scope>NUCLEOTIDE SEQUENCE</scope>
</reference>
<dbReference type="Proteomes" id="UP001162501">
    <property type="component" value="Chromosome 28"/>
</dbReference>
<name>A0AC59ZGQ7_RANTA</name>
<accession>A0AC59ZGQ7</accession>
<organism evidence="1 2">
    <name type="scientific">Rangifer tarandus platyrhynchus</name>
    <name type="common">Svalbard reindeer</name>
    <dbReference type="NCBI Taxonomy" id="3082113"/>
    <lineage>
        <taxon>Eukaryota</taxon>
        <taxon>Metazoa</taxon>
        <taxon>Chordata</taxon>
        <taxon>Craniata</taxon>
        <taxon>Vertebrata</taxon>
        <taxon>Euteleostomi</taxon>
        <taxon>Mammalia</taxon>
        <taxon>Eutheria</taxon>
        <taxon>Laurasiatheria</taxon>
        <taxon>Artiodactyla</taxon>
        <taxon>Ruminantia</taxon>
        <taxon>Pecora</taxon>
        <taxon>Cervidae</taxon>
        <taxon>Odocoileinae</taxon>
        <taxon>Rangifer</taxon>
    </lineage>
</organism>
<protein>
    <submittedName>
        <fullName evidence="1">Uncharacterized protein</fullName>
    </submittedName>
</protein>
<dbReference type="EMBL" id="OX596112">
    <property type="protein sequence ID" value="CAN0399541.1"/>
    <property type="molecule type" value="Genomic_DNA"/>
</dbReference>
<evidence type="ECO:0000313" key="1">
    <source>
        <dbReference type="EMBL" id="CAN0399541.1"/>
    </source>
</evidence>
<gene>
    <name evidence="1" type="ORF">MRATA1EN22A_LOCUS17643</name>
</gene>
<evidence type="ECO:0000313" key="2">
    <source>
        <dbReference type="Proteomes" id="UP001162501"/>
    </source>
</evidence>
<proteinExistence type="predicted"/>